<keyword evidence="2" id="KW-1185">Reference proteome</keyword>
<accession>A0ACC4DDP2</accession>
<gene>
    <name evidence="1" type="ORF">ACCO45_012179</name>
</gene>
<reference evidence="1" key="1">
    <citation type="submission" date="2024-12" db="EMBL/GenBank/DDBJ databases">
        <title>Comparative genomics and development of molecular markers within Purpureocillium lilacinum and among Purpureocillium species.</title>
        <authorList>
            <person name="Yeh Z.-Y."/>
            <person name="Ni N.-T."/>
            <person name="Lo P.-H."/>
            <person name="Mushyakhwo K."/>
            <person name="Lin C.-F."/>
            <person name="Nai Y.-S."/>
        </authorList>
    </citation>
    <scope>NUCLEOTIDE SEQUENCE</scope>
    <source>
        <strain evidence="1">NCHU-NPUST-175</strain>
    </source>
</reference>
<protein>
    <submittedName>
        <fullName evidence="1">Uncharacterized protein</fullName>
    </submittedName>
</protein>
<dbReference type="EMBL" id="JBGNUJ010000011">
    <property type="protein sequence ID" value="KAL3954223.1"/>
    <property type="molecule type" value="Genomic_DNA"/>
</dbReference>
<name>A0ACC4DDP2_PURLI</name>
<evidence type="ECO:0000313" key="1">
    <source>
        <dbReference type="EMBL" id="KAL3954223.1"/>
    </source>
</evidence>
<organism evidence="1 2">
    <name type="scientific">Purpureocillium lilacinum</name>
    <name type="common">Paecilomyces lilacinus</name>
    <dbReference type="NCBI Taxonomy" id="33203"/>
    <lineage>
        <taxon>Eukaryota</taxon>
        <taxon>Fungi</taxon>
        <taxon>Dikarya</taxon>
        <taxon>Ascomycota</taxon>
        <taxon>Pezizomycotina</taxon>
        <taxon>Sordariomycetes</taxon>
        <taxon>Hypocreomycetidae</taxon>
        <taxon>Hypocreales</taxon>
        <taxon>Ophiocordycipitaceae</taxon>
        <taxon>Purpureocillium</taxon>
    </lineage>
</organism>
<comment type="caution">
    <text evidence="1">The sequence shown here is derived from an EMBL/GenBank/DDBJ whole genome shotgun (WGS) entry which is preliminary data.</text>
</comment>
<evidence type="ECO:0000313" key="2">
    <source>
        <dbReference type="Proteomes" id="UP001638806"/>
    </source>
</evidence>
<dbReference type="Proteomes" id="UP001638806">
    <property type="component" value="Unassembled WGS sequence"/>
</dbReference>
<proteinExistence type="predicted"/>
<sequence length="496" mass="55013">MPTETITVTPTPTWVPLKIEGLVPAPYRTPKFNLRVVPLHPTFACELQGVDWSKDVSPELYQEIREIVDKYGVVVCRKTGLTDEAHIKFSANFGDLDDVKPYQKAGRTHRLAYPELFDAGNIDPNTGDVAPLTAAQVIGNKANELFHVDSSFNGRRAGHSLLLAHVLPPPGTGGSTEYADSRTAYDELPDATKKQIEGLVANHSLFHSRKTVMPDKLPLSKHKLSQTHEWSGRKNLYIASYVHSIEGLDDAASKALIAELLAHVQQPRYRVTIDWHQPGDMIMWDNTSVMHRATGGSYEGQHRRDMRRTTVKDMSRDKYGLNGDGADWRNKYKGPLANFTDENLVVFDPLYDLEFDSWFLSKGRNCHLAEPTGVWEIQANSQISVPWANWQNSTGFYADGKEENERPSPYSVTNPEVVAQGLVSESKGLKSPNMHAANKSTAAGTAIAVSYVNSIWDVSMENLVVVSIASETPFERLASYKIPDLAACESCICVTG</sequence>